<comment type="pathway">
    <text evidence="2">Lipid metabolism; fatty acid biosynthesis.</text>
</comment>
<organism evidence="26 27">
    <name type="scientific">Acanthosepion pharaonis</name>
    <name type="common">Pharaoh cuttlefish</name>
    <name type="synonym">Sepia pharaonis</name>
    <dbReference type="NCBI Taxonomy" id="158019"/>
    <lineage>
        <taxon>Eukaryota</taxon>
        <taxon>Metazoa</taxon>
        <taxon>Spiralia</taxon>
        <taxon>Lophotrochozoa</taxon>
        <taxon>Mollusca</taxon>
        <taxon>Cephalopoda</taxon>
        <taxon>Coleoidea</taxon>
        <taxon>Decapodiformes</taxon>
        <taxon>Sepiida</taxon>
        <taxon>Sepiina</taxon>
        <taxon>Sepiidae</taxon>
        <taxon>Acanthosepion</taxon>
    </lineage>
</organism>
<dbReference type="PROSITE" id="PS00061">
    <property type="entry name" value="ADH_SHORT"/>
    <property type="match status" value="1"/>
</dbReference>
<comment type="catalytic activity">
    <reaction evidence="14">
        <text>17beta-estradiol + NAD(+) = estrone + NADH + H(+)</text>
        <dbReference type="Rhea" id="RHEA:24612"/>
        <dbReference type="ChEBI" id="CHEBI:15378"/>
        <dbReference type="ChEBI" id="CHEBI:16469"/>
        <dbReference type="ChEBI" id="CHEBI:17263"/>
        <dbReference type="ChEBI" id="CHEBI:57540"/>
        <dbReference type="ChEBI" id="CHEBI:57945"/>
        <dbReference type="EC" id="1.1.1.62"/>
    </reaction>
    <physiologicalReaction direction="left-to-right" evidence="14">
        <dbReference type="Rhea" id="RHEA:24613"/>
    </physiologicalReaction>
    <physiologicalReaction direction="right-to-left" evidence="14">
        <dbReference type="Rhea" id="RHEA:24614"/>
    </physiologicalReaction>
</comment>
<comment type="catalytic activity">
    <reaction evidence="16">
        <text>17beta-hydroxy-5alpha-androstan-3-one + NAD(+) = 5alpha-androstan-3,17-dione + NADH + H(+)</text>
        <dbReference type="Rhea" id="RHEA:41992"/>
        <dbReference type="ChEBI" id="CHEBI:15378"/>
        <dbReference type="ChEBI" id="CHEBI:15994"/>
        <dbReference type="ChEBI" id="CHEBI:16330"/>
        <dbReference type="ChEBI" id="CHEBI:57540"/>
        <dbReference type="ChEBI" id="CHEBI:57945"/>
    </reaction>
    <physiologicalReaction direction="left-to-right" evidence="16">
        <dbReference type="Rhea" id="RHEA:41993"/>
    </physiologicalReaction>
</comment>
<comment type="subcellular location">
    <subcellularLocation>
        <location evidence="1">Mitochondrion matrix</location>
    </subcellularLocation>
</comment>
<evidence type="ECO:0000256" key="12">
    <source>
        <dbReference type="ARBA" id="ARBA00023160"/>
    </source>
</evidence>
<evidence type="ECO:0000256" key="1">
    <source>
        <dbReference type="ARBA" id="ARBA00004305"/>
    </source>
</evidence>
<evidence type="ECO:0000256" key="13">
    <source>
        <dbReference type="ARBA" id="ARBA00037929"/>
    </source>
</evidence>
<comment type="caution">
    <text evidence="26">The sequence shown here is derived from an EMBL/GenBank/DDBJ whole genome shotgun (WGS) entry which is preliminary data.</text>
</comment>
<evidence type="ECO:0000256" key="24">
    <source>
        <dbReference type="ARBA" id="ARBA00083097"/>
    </source>
</evidence>
<sequence>MNSLLSLSCLWSPSLSLLPLFFLLFNSLCTFIFMDIRPNWHGGDIISFIILSHQPLYGIGRSVCQLFAREGARIIAVDIQEEANMETLKSLAQGNHCAMTADISNVASVNEIFTKLKERFNAVPTVIVNSAGITRDNILLRATEEDFNEVIAINLKGTYVVTQAAVKMMLSEKVEHGSIVNISSIVGKGGNIGQCNYAASKAGVIGLTKSASKELSRFNIRVNAILPGFISTPMTDAVPEKVLQKMLKFIPMQRFGQPEEVAETCLFLATKRSAYITGACLEVSGGLNI</sequence>
<keyword evidence="5" id="KW-0444">Lipid biosynthesis</keyword>
<accession>A0A812DDZ9</accession>
<dbReference type="GO" id="GO:0004303">
    <property type="term" value="F:estradiol 17-beta-dehydrogenase [NAD(P)+] activity"/>
    <property type="evidence" value="ECO:0007669"/>
    <property type="project" value="UniProtKB-EC"/>
</dbReference>
<dbReference type="EC" id="1.1.1.n12" evidence="4"/>
<dbReference type="InterPro" id="IPR020904">
    <property type="entry name" value="Sc_DH/Rdtase_CS"/>
</dbReference>
<evidence type="ECO:0000256" key="19">
    <source>
        <dbReference type="ARBA" id="ARBA00066822"/>
    </source>
</evidence>
<name>A0A812DDZ9_ACAPH</name>
<evidence type="ECO:0000256" key="17">
    <source>
        <dbReference type="ARBA" id="ARBA00052680"/>
    </source>
</evidence>
<proteinExistence type="inferred from homology"/>
<evidence type="ECO:0000256" key="10">
    <source>
        <dbReference type="ARBA" id="ARBA00023098"/>
    </source>
</evidence>
<comment type="catalytic activity">
    <reaction evidence="17">
        <text>a (3R)-3-hydroxyacyl-CoA + NAD(+) = a 3-oxoacyl-CoA + NADH + H(+)</text>
        <dbReference type="Rhea" id="RHEA:32711"/>
        <dbReference type="ChEBI" id="CHEBI:15378"/>
        <dbReference type="ChEBI" id="CHEBI:57319"/>
        <dbReference type="ChEBI" id="CHEBI:57540"/>
        <dbReference type="ChEBI" id="CHEBI:57945"/>
        <dbReference type="ChEBI" id="CHEBI:90726"/>
        <dbReference type="EC" id="1.1.1.n12"/>
    </reaction>
    <physiologicalReaction direction="left-to-right" evidence="17">
        <dbReference type="Rhea" id="RHEA:32712"/>
    </physiologicalReaction>
</comment>
<evidence type="ECO:0000256" key="22">
    <source>
        <dbReference type="ARBA" id="ARBA00081419"/>
    </source>
</evidence>
<evidence type="ECO:0000256" key="5">
    <source>
        <dbReference type="ARBA" id="ARBA00022516"/>
    </source>
</evidence>
<evidence type="ECO:0000256" key="11">
    <source>
        <dbReference type="ARBA" id="ARBA00023128"/>
    </source>
</evidence>
<dbReference type="GO" id="GO:0006633">
    <property type="term" value="P:fatty acid biosynthetic process"/>
    <property type="evidence" value="ECO:0007669"/>
    <property type="project" value="UniProtKB-KW"/>
</dbReference>
<evidence type="ECO:0000256" key="2">
    <source>
        <dbReference type="ARBA" id="ARBA00005194"/>
    </source>
</evidence>
<comment type="catalytic activity">
    <reaction evidence="15">
        <text>testosterone + NAD(+) = androst-4-ene-3,17-dione + NADH + H(+)</text>
        <dbReference type="Rhea" id="RHEA:14929"/>
        <dbReference type="ChEBI" id="CHEBI:15378"/>
        <dbReference type="ChEBI" id="CHEBI:16422"/>
        <dbReference type="ChEBI" id="CHEBI:17347"/>
        <dbReference type="ChEBI" id="CHEBI:57540"/>
        <dbReference type="ChEBI" id="CHEBI:57945"/>
        <dbReference type="EC" id="1.1.1.239"/>
    </reaction>
    <physiologicalReaction direction="left-to-right" evidence="15">
        <dbReference type="Rhea" id="RHEA:14930"/>
    </physiologicalReaction>
</comment>
<dbReference type="EC" id="1.1.1.239" evidence="19"/>
<comment type="subunit">
    <text evidence="18">Heterotetramer with CBR4; contains two molecules of HSD17B8 and CBR4.</text>
</comment>
<keyword evidence="8 26" id="KW-0560">Oxidoreductase</keyword>
<dbReference type="InterPro" id="IPR002347">
    <property type="entry name" value="SDR_fam"/>
</dbReference>
<dbReference type="OrthoDB" id="294295at2759"/>
<dbReference type="GO" id="GO:0047035">
    <property type="term" value="F:testosterone dehydrogenase (NAD+) activity"/>
    <property type="evidence" value="ECO:0007669"/>
    <property type="project" value="UniProtKB-EC"/>
</dbReference>
<dbReference type="PRINTS" id="PR00080">
    <property type="entry name" value="SDRFAMILY"/>
</dbReference>
<reference evidence="26" key="1">
    <citation type="submission" date="2021-01" db="EMBL/GenBank/DDBJ databases">
        <authorList>
            <person name="Li R."/>
            <person name="Bekaert M."/>
        </authorList>
    </citation>
    <scope>NUCLEOTIDE SEQUENCE</scope>
    <source>
        <strain evidence="26">Farmed</strain>
    </source>
</reference>
<dbReference type="PANTHER" id="PTHR42760">
    <property type="entry name" value="SHORT-CHAIN DEHYDROGENASES/REDUCTASES FAMILY MEMBER"/>
    <property type="match status" value="1"/>
</dbReference>
<evidence type="ECO:0000256" key="8">
    <source>
        <dbReference type="ARBA" id="ARBA00023002"/>
    </source>
</evidence>
<evidence type="ECO:0000256" key="14">
    <source>
        <dbReference type="ARBA" id="ARBA00049069"/>
    </source>
</evidence>
<keyword evidence="10" id="KW-0443">Lipid metabolism</keyword>
<protein>
    <recommendedName>
        <fullName evidence="20">(3R)-3-hydroxyacyl-CoA dehydrogenase</fullName>
        <ecNumber evidence="19">1.1.1.239</ecNumber>
        <ecNumber evidence="4">1.1.1.n12</ecNumber>
    </recommendedName>
    <alternativeName>
        <fullName evidence="22">17-beta-hydroxysteroid dehydrogenase 8</fullName>
    </alternativeName>
    <alternativeName>
        <fullName evidence="21">3-ketoacyl-[acyl-carrier-protein] reductase alpha subunit</fullName>
    </alternativeName>
    <alternativeName>
        <fullName evidence="24">3-oxoacyl-[acyl-carrier-protein] reductase</fullName>
    </alternativeName>
    <alternativeName>
        <fullName evidence="25">Estradiol 17-beta-dehydrogenase 8</fullName>
    </alternativeName>
    <alternativeName>
        <fullName evidence="23">Testosterone 17-beta-dehydrogenase 8</fullName>
    </alternativeName>
</protein>
<evidence type="ECO:0000256" key="20">
    <source>
        <dbReference type="ARBA" id="ARBA00070911"/>
    </source>
</evidence>
<dbReference type="GO" id="GO:0005759">
    <property type="term" value="C:mitochondrial matrix"/>
    <property type="evidence" value="ECO:0007669"/>
    <property type="project" value="UniProtKB-SubCell"/>
</dbReference>
<keyword evidence="7" id="KW-0276">Fatty acid metabolism</keyword>
<evidence type="ECO:0000313" key="27">
    <source>
        <dbReference type="Proteomes" id="UP000597762"/>
    </source>
</evidence>
<dbReference type="AlphaFoldDB" id="A0A812DDZ9"/>
<evidence type="ECO:0000256" key="4">
    <source>
        <dbReference type="ARBA" id="ARBA00012456"/>
    </source>
</evidence>
<dbReference type="Proteomes" id="UP000597762">
    <property type="component" value="Unassembled WGS sequence"/>
</dbReference>
<gene>
    <name evidence="26" type="ORF">SPHA_51168</name>
</gene>
<keyword evidence="9" id="KW-0520">NAD</keyword>
<evidence type="ECO:0000256" key="7">
    <source>
        <dbReference type="ARBA" id="ARBA00022832"/>
    </source>
</evidence>
<dbReference type="GO" id="GO:0008210">
    <property type="term" value="P:estrogen metabolic process"/>
    <property type="evidence" value="ECO:0007669"/>
    <property type="project" value="UniProtKB-ARBA"/>
</dbReference>
<dbReference type="PANTHER" id="PTHR42760:SF83">
    <property type="entry name" value="(3R)-3-HYDROXYACYL-COA DEHYDROGENASE"/>
    <property type="match status" value="1"/>
</dbReference>
<evidence type="ECO:0000256" key="9">
    <source>
        <dbReference type="ARBA" id="ARBA00023027"/>
    </source>
</evidence>
<dbReference type="GO" id="GO:0048038">
    <property type="term" value="F:quinone binding"/>
    <property type="evidence" value="ECO:0007669"/>
    <property type="project" value="TreeGrafter"/>
</dbReference>
<evidence type="ECO:0000256" key="6">
    <source>
        <dbReference type="ARBA" id="ARBA00022553"/>
    </source>
</evidence>
<evidence type="ECO:0000313" key="26">
    <source>
        <dbReference type="EMBL" id="CAE1295950.1"/>
    </source>
</evidence>
<keyword evidence="6" id="KW-0597">Phosphoprotein</keyword>
<evidence type="ECO:0000256" key="3">
    <source>
        <dbReference type="ARBA" id="ARBA00006484"/>
    </source>
</evidence>
<keyword evidence="12" id="KW-0275">Fatty acid biosynthesis</keyword>
<dbReference type="Pfam" id="PF13561">
    <property type="entry name" value="adh_short_C2"/>
    <property type="match status" value="1"/>
</dbReference>
<dbReference type="Gene3D" id="3.40.50.720">
    <property type="entry name" value="NAD(P)-binding Rossmann-like Domain"/>
    <property type="match status" value="1"/>
</dbReference>
<evidence type="ECO:0000256" key="23">
    <source>
        <dbReference type="ARBA" id="ARBA00081936"/>
    </source>
</evidence>
<evidence type="ECO:0000256" key="15">
    <source>
        <dbReference type="ARBA" id="ARBA00050232"/>
    </source>
</evidence>
<comment type="pathway">
    <text evidence="13">Steroid biosynthesis; estrogen biosynthesis.</text>
</comment>
<dbReference type="FunFam" id="3.40.50.720:FF:000231">
    <property type="entry name" value="Estradiol 17-beta-dehydrogenase 8"/>
    <property type="match status" value="1"/>
</dbReference>
<comment type="similarity">
    <text evidence="3">Belongs to the short-chain dehydrogenases/reductases (SDR) family.</text>
</comment>
<dbReference type="PRINTS" id="PR00081">
    <property type="entry name" value="GDHRDH"/>
</dbReference>
<evidence type="ECO:0000256" key="21">
    <source>
        <dbReference type="ARBA" id="ARBA00077835"/>
    </source>
</evidence>
<evidence type="ECO:0000256" key="18">
    <source>
        <dbReference type="ARBA" id="ARBA00065174"/>
    </source>
</evidence>
<dbReference type="EMBL" id="CAHIKZ030003083">
    <property type="protein sequence ID" value="CAE1295950.1"/>
    <property type="molecule type" value="Genomic_DNA"/>
</dbReference>
<evidence type="ECO:0000256" key="16">
    <source>
        <dbReference type="ARBA" id="ARBA00050435"/>
    </source>
</evidence>
<dbReference type="SUPFAM" id="SSF51735">
    <property type="entry name" value="NAD(P)-binding Rossmann-fold domains"/>
    <property type="match status" value="1"/>
</dbReference>
<dbReference type="InterPro" id="IPR036291">
    <property type="entry name" value="NAD(P)-bd_dom_sf"/>
</dbReference>
<keyword evidence="27" id="KW-1185">Reference proteome</keyword>
<keyword evidence="11" id="KW-0496">Mitochondrion</keyword>
<evidence type="ECO:0000256" key="25">
    <source>
        <dbReference type="ARBA" id="ARBA00083258"/>
    </source>
</evidence>